<accession>A0A9Y2JN59</accession>
<protein>
    <submittedName>
        <fullName evidence="2">VOC family protein</fullName>
    </submittedName>
</protein>
<dbReference type="Proteomes" id="UP001239397">
    <property type="component" value="Chromosome"/>
</dbReference>
<dbReference type="AlphaFoldDB" id="A0A9Y2JN59"/>
<dbReference type="Pfam" id="PF00903">
    <property type="entry name" value="Glyoxalase"/>
    <property type="match status" value="1"/>
</dbReference>
<dbReference type="InterPro" id="IPR037523">
    <property type="entry name" value="VOC_core"/>
</dbReference>
<evidence type="ECO:0000313" key="3">
    <source>
        <dbReference type="Proteomes" id="UP001239397"/>
    </source>
</evidence>
<dbReference type="Gene3D" id="3.10.180.10">
    <property type="entry name" value="2,3-Dihydroxybiphenyl 1,2-Dioxygenase, domain 1"/>
    <property type="match status" value="1"/>
</dbReference>
<proteinExistence type="predicted"/>
<dbReference type="KEGG" id="amog:QRX60_47415"/>
<dbReference type="InterPro" id="IPR052164">
    <property type="entry name" value="Anthracycline_SecMetBiosynth"/>
</dbReference>
<name>A0A9Y2JN59_9PSEU</name>
<evidence type="ECO:0000313" key="2">
    <source>
        <dbReference type="EMBL" id="WIY01573.1"/>
    </source>
</evidence>
<feature type="domain" description="VOC" evidence="1">
    <location>
        <begin position="3"/>
        <end position="121"/>
    </location>
</feature>
<dbReference type="PROSITE" id="PS51819">
    <property type="entry name" value="VOC"/>
    <property type="match status" value="1"/>
</dbReference>
<dbReference type="PANTHER" id="PTHR33993:SF2">
    <property type="entry name" value="VOC DOMAIN-CONTAINING PROTEIN"/>
    <property type="match status" value="1"/>
</dbReference>
<dbReference type="EMBL" id="CP127295">
    <property type="protein sequence ID" value="WIY01573.1"/>
    <property type="molecule type" value="Genomic_DNA"/>
</dbReference>
<dbReference type="SUPFAM" id="SSF54593">
    <property type="entry name" value="Glyoxalase/Bleomycin resistance protein/Dihydroxybiphenyl dioxygenase"/>
    <property type="match status" value="1"/>
</dbReference>
<reference evidence="2 3" key="1">
    <citation type="submission" date="2023-06" db="EMBL/GenBank/DDBJ databases">
        <authorList>
            <person name="Oyuntsetseg B."/>
            <person name="Kim S.B."/>
        </authorList>
    </citation>
    <scope>NUCLEOTIDE SEQUENCE [LARGE SCALE GENOMIC DNA]</scope>
    <source>
        <strain evidence="2 3">4-36</strain>
    </source>
</reference>
<evidence type="ECO:0000259" key="1">
    <source>
        <dbReference type="PROSITE" id="PS51819"/>
    </source>
</evidence>
<keyword evidence="3" id="KW-1185">Reference proteome</keyword>
<sequence length="129" mass="13538">MPRPVHFEIHASDPERAAAFYTAVFGWKFERWGDVPYWAITTGEGHGIDGGLVPRVGPAPEESAPVHGFVNTIDVADLDQALAAVTEAGGSPAVPKNPVPGVGWLAYAKDTEGNIFGMLQPDSTASAPA</sequence>
<dbReference type="InterPro" id="IPR029068">
    <property type="entry name" value="Glyas_Bleomycin-R_OHBP_Dase"/>
</dbReference>
<dbReference type="InterPro" id="IPR004360">
    <property type="entry name" value="Glyas_Fos-R_dOase_dom"/>
</dbReference>
<gene>
    <name evidence="2" type="ORF">QRX60_47415</name>
</gene>
<dbReference type="CDD" id="cd07247">
    <property type="entry name" value="SgaA_N_like"/>
    <property type="match status" value="1"/>
</dbReference>
<dbReference type="RefSeq" id="WP_285998018.1">
    <property type="nucleotide sequence ID" value="NZ_CP127295.1"/>
</dbReference>
<organism evidence="2 3">
    <name type="scientific">Amycolatopsis mongoliensis</name>
    <dbReference type="NCBI Taxonomy" id="715475"/>
    <lineage>
        <taxon>Bacteria</taxon>
        <taxon>Bacillati</taxon>
        <taxon>Actinomycetota</taxon>
        <taxon>Actinomycetes</taxon>
        <taxon>Pseudonocardiales</taxon>
        <taxon>Pseudonocardiaceae</taxon>
        <taxon>Amycolatopsis</taxon>
    </lineage>
</organism>
<dbReference type="PANTHER" id="PTHR33993">
    <property type="entry name" value="GLYOXALASE-RELATED"/>
    <property type="match status" value="1"/>
</dbReference>